<comment type="caution">
    <text evidence="2">The sequence shown here is derived from an EMBL/GenBank/DDBJ whole genome shotgun (WGS) entry which is preliminary data.</text>
</comment>
<dbReference type="AlphaFoldDB" id="A0AAD8SUM5"/>
<organism evidence="2 3">
    <name type="scientific">Lolium multiflorum</name>
    <name type="common">Italian ryegrass</name>
    <name type="synonym">Lolium perenne subsp. multiflorum</name>
    <dbReference type="NCBI Taxonomy" id="4521"/>
    <lineage>
        <taxon>Eukaryota</taxon>
        <taxon>Viridiplantae</taxon>
        <taxon>Streptophyta</taxon>
        <taxon>Embryophyta</taxon>
        <taxon>Tracheophyta</taxon>
        <taxon>Spermatophyta</taxon>
        <taxon>Magnoliopsida</taxon>
        <taxon>Liliopsida</taxon>
        <taxon>Poales</taxon>
        <taxon>Poaceae</taxon>
        <taxon>BOP clade</taxon>
        <taxon>Pooideae</taxon>
        <taxon>Poodae</taxon>
        <taxon>Poeae</taxon>
        <taxon>Poeae Chloroplast Group 2 (Poeae type)</taxon>
        <taxon>Loliodinae</taxon>
        <taxon>Loliinae</taxon>
        <taxon>Lolium</taxon>
    </lineage>
</organism>
<gene>
    <name evidence="2" type="ORF">QYE76_052080</name>
</gene>
<name>A0AAD8SUM5_LOLMU</name>
<evidence type="ECO:0000259" key="1">
    <source>
        <dbReference type="Pfam" id="PF00646"/>
    </source>
</evidence>
<dbReference type="SUPFAM" id="SSF81383">
    <property type="entry name" value="F-box domain"/>
    <property type="match status" value="1"/>
</dbReference>
<accession>A0AAD8SUM5</accession>
<protein>
    <recommendedName>
        <fullName evidence="1">F-box domain-containing protein</fullName>
    </recommendedName>
</protein>
<dbReference type="CDD" id="cd22160">
    <property type="entry name" value="F-box_AtFBL13-like"/>
    <property type="match status" value="1"/>
</dbReference>
<evidence type="ECO:0000313" key="3">
    <source>
        <dbReference type="Proteomes" id="UP001231189"/>
    </source>
</evidence>
<feature type="domain" description="F-box" evidence="1">
    <location>
        <begin position="17"/>
        <end position="52"/>
    </location>
</feature>
<proteinExistence type="predicted"/>
<evidence type="ECO:0000313" key="2">
    <source>
        <dbReference type="EMBL" id="KAK1663921.1"/>
    </source>
</evidence>
<reference evidence="2" key="1">
    <citation type="submission" date="2023-07" db="EMBL/GenBank/DDBJ databases">
        <title>A chromosome-level genome assembly of Lolium multiflorum.</title>
        <authorList>
            <person name="Chen Y."/>
            <person name="Copetti D."/>
            <person name="Kolliker R."/>
            <person name="Studer B."/>
        </authorList>
    </citation>
    <scope>NUCLEOTIDE SEQUENCE</scope>
    <source>
        <strain evidence="2">02402/16</strain>
        <tissue evidence="2">Leaf</tissue>
    </source>
</reference>
<keyword evidence="3" id="KW-1185">Reference proteome</keyword>
<dbReference type="InterPro" id="IPR053781">
    <property type="entry name" value="F-box_AtFBL13-like"/>
</dbReference>
<dbReference type="PANTHER" id="PTHR34223">
    <property type="entry name" value="OS11G0201299 PROTEIN"/>
    <property type="match status" value="1"/>
</dbReference>
<dbReference type="EMBL" id="JAUUTY010000003">
    <property type="protein sequence ID" value="KAK1663921.1"/>
    <property type="molecule type" value="Genomic_DNA"/>
</dbReference>
<dbReference type="InterPro" id="IPR036047">
    <property type="entry name" value="F-box-like_dom_sf"/>
</dbReference>
<dbReference type="InterPro" id="IPR053197">
    <property type="entry name" value="F-box_SCFL_complex_component"/>
</dbReference>
<sequence>MAGGKKNRATADGRDRLSNLPDCLLHDILSRLDYRQAVQTCVLARRWPRLWCGAITCINIDSADFSTHEGGHRVSPRAKEEALARLEDFADNLLLRRGLEPPLDALLLRVHGAGERRDTNVGRWVRRGLKMSPAALDVSGGDGHPINLDFLSSSVSVSGGGAGRLTRLRLDNVLLHYDFEYLLRSGGLPVLQDLEIINAVIVSGIWRISSDTLTSLAVVDASCSRHSRCSVDIAAPHLASLRLDFPQGRLSSVQFNIIVDGRASLVDASVRLLEDDGDDPDDNISDLCFLLKSLSSVTSLHLSGFQQTVPLLASRSSLFHRFDVIIFISYAHFLTLRALHYIAEADAVAGGAGSRGMLMDLCVIFS</sequence>
<dbReference type="InterPro" id="IPR001810">
    <property type="entry name" value="F-box_dom"/>
</dbReference>
<dbReference type="Pfam" id="PF00646">
    <property type="entry name" value="F-box"/>
    <property type="match status" value="1"/>
</dbReference>
<dbReference type="Proteomes" id="UP001231189">
    <property type="component" value="Unassembled WGS sequence"/>
</dbReference>
<dbReference type="PANTHER" id="PTHR34223:SF104">
    <property type="entry name" value="F-BOX DOMAIN-CONTAINING PROTEIN"/>
    <property type="match status" value="1"/>
</dbReference>